<feature type="region of interest" description="Disordered" evidence="1">
    <location>
        <begin position="65"/>
        <end position="103"/>
    </location>
</feature>
<sequence>MRRARRGRTAGAVRLPHGFTTLGHVDLVAARPAHEVAKGELLLLRTLEWSEGRLGAYADLHVPDGRALPSGTSGGSRTAASGPVAGSAAPVAAGAPERALFAS</sequence>
<organism evidence="2 3">
    <name type="scientific">Streptomyces sp. 900129855</name>
    <dbReference type="NCBI Taxonomy" id="3155129"/>
    <lineage>
        <taxon>Bacteria</taxon>
        <taxon>Bacillati</taxon>
        <taxon>Actinomycetota</taxon>
        <taxon>Actinomycetes</taxon>
        <taxon>Kitasatosporales</taxon>
        <taxon>Streptomycetaceae</taxon>
        <taxon>Streptomyces</taxon>
    </lineage>
</organism>
<evidence type="ECO:0000313" key="3">
    <source>
        <dbReference type="Proteomes" id="UP001550739"/>
    </source>
</evidence>
<keyword evidence="3" id="KW-1185">Reference proteome</keyword>
<feature type="compositionally biased region" description="Low complexity" evidence="1">
    <location>
        <begin position="75"/>
        <end position="96"/>
    </location>
</feature>
<proteinExistence type="predicted"/>
<reference evidence="2 3" key="1">
    <citation type="submission" date="2024-06" db="EMBL/GenBank/DDBJ databases">
        <title>The Natural Products Discovery Center: Release of the First 8490 Sequenced Strains for Exploring Actinobacteria Biosynthetic Diversity.</title>
        <authorList>
            <person name="Kalkreuter E."/>
            <person name="Kautsar S.A."/>
            <person name="Yang D."/>
            <person name="Bader C.D."/>
            <person name="Teijaro C.N."/>
            <person name="Fluegel L."/>
            <person name="Davis C.M."/>
            <person name="Simpson J.R."/>
            <person name="Lauterbach L."/>
            <person name="Steele A.D."/>
            <person name="Gui C."/>
            <person name="Meng S."/>
            <person name="Li G."/>
            <person name="Viehrig K."/>
            <person name="Ye F."/>
            <person name="Su P."/>
            <person name="Kiefer A.F."/>
            <person name="Nichols A."/>
            <person name="Cepeda A.J."/>
            <person name="Yan W."/>
            <person name="Fan B."/>
            <person name="Jiang Y."/>
            <person name="Adhikari A."/>
            <person name="Zheng C.-J."/>
            <person name="Schuster L."/>
            <person name="Cowan T.M."/>
            <person name="Smanski M.J."/>
            <person name="Chevrette M.G."/>
            <person name="De Carvalho L.P.S."/>
            <person name="Shen B."/>
        </authorList>
    </citation>
    <scope>NUCLEOTIDE SEQUENCE [LARGE SCALE GENOMIC DNA]</scope>
    <source>
        <strain evidence="2 3">NPDC033843</strain>
    </source>
</reference>
<evidence type="ECO:0000313" key="2">
    <source>
        <dbReference type="EMBL" id="MEU3783854.1"/>
    </source>
</evidence>
<gene>
    <name evidence="2" type="ORF">AB0E89_25470</name>
</gene>
<comment type="caution">
    <text evidence="2">The sequence shown here is derived from an EMBL/GenBank/DDBJ whole genome shotgun (WGS) entry which is preliminary data.</text>
</comment>
<protein>
    <submittedName>
        <fullName evidence="2">Uncharacterized protein</fullName>
    </submittedName>
</protein>
<dbReference type="Proteomes" id="UP001550739">
    <property type="component" value="Unassembled WGS sequence"/>
</dbReference>
<dbReference type="RefSeq" id="WP_361705153.1">
    <property type="nucleotide sequence ID" value="NZ_JBEZVE010000013.1"/>
</dbReference>
<dbReference type="EMBL" id="JBEZVE010000013">
    <property type="protein sequence ID" value="MEU3783854.1"/>
    <property type="molecule type" value="Genomic_DNA"/>
</dbReference>
<name>A0ABV2ZMS0_9ACTN</name>
<evidence type="ECO:0000256" key="1">
    <source>
        <dbReference type="SAM" id="MobiDB-lite"/>
    </source>
</evidence>
<accession>A0ABV2ZMS0</accession>